<keyword evidence="8 11" id="KW-0238">DNA-binding</keyword>
<dbReference type="GO" id="GO:0047134">
    <property type="term" value="F:protein-disulfide reductase [NAD(P)H] activity"/>
    <property type="evidence" value="ECO:0007669"/>
    <property type="project" value="TreeGrafter"/>
</dbReference>
<keyword evidence="3 11" id="KW-0004">4Fe-4S</keyword>
<evidence type="ECO:0000256" key="4">
    <source>
        <dbReference type="ARBA" id="ARBA00022723"/>
    </source>
</evidence>
<reference evidence="13 14" key="1">
    <citation type="submission" date="2020-07" db="EMBL/GenBank/DDBJ databases">
        <title>Sequencing the genomes of 1000 actinobacteria strains.</title>
        <authorList>
            <person name="Klenk H.-P."/>
        </authorList>
    </citation>
    <scope>NUCLEOTIDE SEQUENCE [LARGE SCALE GENOMIC DNA]</scope>
    <source>
        <strain evidence="13 14">DSM 26154</strain>
    </source>
</reference>
<name>A0A852VPR3_9MICO</name>
<dbReference type="GO" id="GO:0035731">
    <property type="term" value="F:dinitrosyl-iron complex binding"/>
    <property type="evidence" value="ECO:0007669"/>
    <property type="project" value="UniProtKB-UniRule"/>
</dbReference>
<comment type="function">
    <text evidence="11">Acts as a transcriptional regulator. Probably redox-responsive. The apo- but not holo-form probably binds DNA.</text>
</comment>
<dbReference type="PANTHER" id="PTHR38839">
    <property type="entry name" value="TRANSCRIPTIONAL REGULATOR WHID-RELATED"/>
    <property type="match status" value="1"/>
</dbReference>
<dbReference type="RefSeq" id="WP_185990758.1">
    <property type="nucleotide sequence ID" value="NZ_JACCAE010000001.1"/>
</dbReference>
<organism evidence="13 14">
    <name type="scientific">Janibacter cremeus</name>
    <dbReference type="NCBI Taxonomy" id="1285192"/>
    <lineage>
        <taxon>Bacteria</taxon>
        <taxon>Bacillati</taxon>
        <taxon>Actinomycetota</taxon>
        <taxon>Actinomycetes</taxon>
        <taxon>Micrococcales</taxon>
        <taxon>Intrasporangiaceae</taxon>
        <taxon>Janibacter</taxon>
    </lineage>
</organism>
<keyword evidence="10 11" id="KW-0804">Transcription</keyword>
<comment type="PTM">
    <text evidence="11">Upon Fe-S cluster removal intramolecular disulfide bonds are formed.</text>
</comment>
<evidence type="ECO:0000259" key="12">
    <source>
        <dbReference type="PROSITE" id="PS51674"/>
    </source>
</evidence>
<feature type="binding site" evidence="11">
    <location>
        <position position="79"/>
    </location>
    <ligand>
        <name>[4Fe-4S] cluster</name>
        <dbReference type="ChEBI" id="CHEBI:49883"/>
    </ligand>
</feature>
<evidence type="ECO:0000256" key="8">
    <source>
        <dbReference type="ARBA" id="ARBA00023125"/>
    </source>
</evidence>
<keyword evidence="14" id="KW-1185">Reference proteome</keyword>
<dbReference type="GO" id="GO:0045454">
    <property type="term" value="P:cell redox homeostasis"/>
    <property type="evidence" value="ECO:0007669"/>
    <property type="project" value="TreeGrafter"/>
</dbReference>
<feature type="domain" description="4Fe-4S Wbl-type" evidence="12">
    <location>
        <begin position="49"/>
        <end position="109"/>
    </location>
</feature>
<keyword evidence="5 11" id="KW-0408">Iron</keyword>
<dbReference type="GO" id="GO:0005737">
    <property type="term" value="C:cytoplasm"/>
    <property type="evidence" value="ECO:0007669"/>
    <property type="project" value="UniProtKB-SubCell"/>
</dbReference>
<keyword evidence="6 11" id="KW-0411">Iron-sulfur</keyword>
<comment type="PTM">
    <text evidence="11">The Fe-S cluster can be nitrosylated by nitric oxide (NO).</text>
</comment>
<comment type="subcellular location">
    <subcellularLocation>
        <location evidence="1 11">Cytoplasm</location>
    </subcellularLocation>
</comment>
<keyword evidence="9 11" id="KW-1015">Disulfide bond</keyword>
<dbReference type="GO" id="GO:0051539">
    <property type="term" value="F:4 iron, 4 sulfur cluster binding"/>
    <property type="evidence" value="ECO:0007669"/>
    <property type="project" value="UniProtKB-UniRule"/>
</dbReference>
<evidence type="ECO:0000256" key="1">
    <source>
        <dbReference type="ARBA" id="ARBA00004496"/>
    </source>
</evidence>
<evidence type="ECO:0000256" key="11">
    <source>
        <dbReference type="HAMAP-Rule" id="MF_01479"/>
    </source>
</evidence>
<dbReference type="GO" id="GO:0045892">
    <property type="term" value="P:negative regulation of DNA-templated transcription"/>
    <property type="evidence" value="ECO:0007669"/>
    <property type="project" value="TreeGrafter"/>
</dbReference>
<evidence type="ECO:0000256" key="9">
    <source>
        <dbReference type="ARBA" id="ARBA00023157"/>
    </source>
</evidence>
<proteinExistence type="inferred from homology"/>
<accession>A0A852VPR3</accession>
<dbReference type="Proteomes" id="UP000554054">
    <property type="component" value="Unassembled WGS sequence"/>
</dbReference>
<feature type="binding site" evidence="11">
    <location>
        <position position="50"/>
    </location>
    <ligand>
        <name>[4Fe-4S] cluster</name>
        <dbReference type="ChEBI" id="CHEBI:49883"/>
    </ligand>
</feature>
<keyword evidence="11" id="KW-0963">Cytoplasm</keyword>
<dbReference type="EMBL" id="JACCAE010000001">
    <property type="protein sequence ID" value="NYF97889.1"/>
    <property type="molecule type" value="Genomic_DNA"/>
</dbReference>
<comment type="cofactor">
    <cofactor evidence="11">
        <name>[4Fe-4S] cluster</name>
        <dbReference type="ChEBI" id="CHEBI:49883"/>
    </cofactor>
    <text evidence="11">Binds 1 [4Fe-4S] cluster per subunit. Following nitrosylation of the [4Fe-4S] cluster binds 1 [4Fe-8(NO)] cluster per subunit.</text>
</comment>
<evidence type="ECO:0000313" key="13">
    <source>
        <dbReference type="EMBL" id="NYF97889.1"/>
    </source>
</evidence>
<gene>
    <name evidence="11" type="primary">whiB</name>
    <name evidence="13" type="ORF">BJY20_001281</name>
</gene>
<evidence type="ECO:0000256" key="6">
    <source>
        <dbReference type="ARBA" id="ARBA00023014"/>
    </source>
</evidence>
<dbReference type="AlphaFoldDB" id="A0A852VPR3"/>
<dbReference type="GO" id="GO:0003677">
    <property type="term" value="F:DNA binding"/>
    <property type="evidence" value="ECO:0007669"/>
    <property type="project" value="UniProtKB-UniRule"/>
</dbReference>
<evidence type="ECO:0000256" key="5">
    <source>
        <dbReference type="ARBA" id="ARBA00023004"/>
    </source>
</evidence>
<dbReference type="HAMAP" id="MF_01479">
    <property type="entry name" value="WhiB"/>
    <property type="match status" value="1"/>
</dbReference>
<comment type="caution">
    <text evidence="13">The sequence shown here is derived from an EMBL/GenBank/DDBJ whole genome shotgun (WGS) entry which is preliminary data.</text>
</comment>
<evidence type="ECO:0000256" key="10">
    <source>
        <dbReference type="ARBA" id="ARBA00023163"/>
    </source>
</evidence>
<dbReference type="GO" id="GO:0046872">
    <property type="term" value="F:metal ion binding"/>
    <property type="evidence" value="ECO:0007669"/>
    <property type="project" value="UniProtKB-KW"/>
</dbReference>
<keyword evidence="7 11" id="KW-0805">Transcription regulation</keyword>
<dbReference type="Pfam" id="PF02467">
    <property type="entry name" value="Whib"/>
    <property type="match status" value="1"/>
</dbReference>
<comment type="similarity">
    <text evidence="2 11">Belongs to the WhiB family.</text>
</comment>
<evidence type="ECO:0000313" key="14">
    <source>
        <dbReference type="Proteomes" id="UP000554054"/>
    </source>
</evidence>
<feature type="binding site" evidence="11">
    <location>
        <position position="76"/>
    </location>
    <ligand>
        <name>[4Fe-4S] cluster</name>
        <dbReference type="ChEBI" id="CHEBI:49883"/>
    </ligand>
</feature>
<sequence>MSRARGTQIGNGVSRDVRQRVYGTPVDGVTASPSLASRLDAWGWRVDGVCTDAADDGAAWFAQDGSLASRAARRACRSCPVQRVCLASALWFGEEYGIWGGTTPEQREAMTTRLLRGESLDGVVRWGIDEDRDATA</sequence>
<dbReference type="InterPro" id="IPR003482">
    <property type="entry name" value="Whib"/>
</dbReference>
<keyword evidence="4 11" id="KW-0479">Metal-binding</keyword>
<evidence type="ECO:0000256" key="3">
    <source>
        <dbReference type="ARBA" id="ARBA00022485"/>
    </source>
</evidence>
<dbReference type="InterPro" id="IPR034768">
    <property type="entry name" value="4FE4S_WBL"/>
</dbReference>
<evidence type="ECO:0000256" key="7">
    <source>
        <dbReference type="ARBA" id="ARBA00023015"/>
    </source>
</evidence>
<feature type="binding site" evidence="11">
    <location>
        <position position="85"/>
    </location>
    <ligand>
        <name>[4Fe-4S] cluster</name>
        <dbReference type="ChEBI" id="CHEBI:49883"/>
    </ligand>
</feature>
<evidence type="ECO:0000256" key="2">
    <source>
        <dbReference type="ARBA" id="ARBA00006597"/>
    </source>
</evidence>
<protein>
    <recommendedName>
        <fullName evidence="11">Transcriptional regulator WhiB</fullName>
    </recommendedName>
</protein>
<dbReference type="PROSITE" id="PS51674">
    <property type="entry name" value="4FE4S_WBL"/>
    <property type="match status" value="1"/>
</dbReference>